<dbReference type="EMBL" id="MT631532">
    <property type="protein sequence ID" value="QNO53117.1"/>
    <property type="molecule type" value="Genomic_DNA"/>
</dbReference>
<dbReference type="InterPro" id="IPR050250">
    <property type="entry name" value="Macrolide_Exporter_MacB"/>
</dbReference>
<evidence type="ECO:0000256" key="4">
    <source>
        <dbReference type="ARBA" id="ARBA00022989"/>
    </source>
</evidence>
<dbReference type="AlphaFoldDB" id="A0A7G9YYN3"/>
<feature type="transmembrane region" description="Helical" evidence="7">
    <location>
        <begin position="20"/>
        <end position="43"/>
    </location>
</feature>
<feature type="transmembrane region" description="Helical" evidence="7">
    <location>
        <begin position="319"/>
        <end position="349"/>
    </location>
</feature>
<feature type="domain" description="ABC3 transporter permease C-terminal" evidence="8">
    <location>
        <begin position="278"/>
        <end position="397"/>
    </location>
</feature>
<keyword evidence="2" id="KW-1003">Cell membrane</keyword>
<dbReference type="GO" id="GO:0005886">
    <property type="term" value="C:plasma membrane"/>
    <property type="evidence" value="ECO:0007669"/>
    <property type="project" value="UniProtKB-SubCell"/>
</dbReference>
<evidence type="ECO:0000256" key="7">
    <source>
        <dbReference type="SAM" id="Phobius"/>
    </source>
</evidence>
<evidence type="ECO:0000259" key="9">
    <source>
        <dbReference type="Pfam" id="PF12704"/>
    </source>
</evidence>
<reference evidence="10" key="1">
    <citation type="submission" date="2020-06" db="EMBL/GenBank/DDBJ databases">
        <title>Unique genomic features of the anaerobic methanotrophic archaea.</title>
        <authorList>
            <person name="Chadwick G.L."/>
            <person name="Skennerton C.T."/>
            <person name="Laso-Perez R."/>
            <person name="Leu A.O."/>
            <person name="Speth D.R."/>
            <person name="Yu H."/>
            <person name="Morgan-Lang C."/>
            <person name="Hatzenpichler R."/>
            <person name="Goudeau D."/>
            <person name="Malmstrom R."/>
            <person name="Brazelton W.J."/>
            <person name="Woyke T."/>
            <person name="Hallam S.J."/>
            <person name="Tyson G.W."/>
            <person name="Wegener G."/>
            <person name="Boetius A."/>
            <person name="Orphan V."/>
        </authorList>
    </citation>
    <scope>NUCLEOTIDE SEQUENCE</scope>
</reference>
<keyword evidence="5 7" id="KW-0472">Membrane</keyword>
<feature type="transmembrane region" description="Helical" evidence="7">
    <location>
        <begin position="267"/>
        <end position="292"/>
    </location>
</feature>
<proteinExistence type="inferred from homology"/>
<name>A0A7G9YYN3_9EURY</name>
<dbReference type="PANTHER" id="PTHR30572">
    <property type="entry name" value="MEMBRANE COMPONENT OF TRANSPORTER-RELATED"/>
    <property type="match status" value="1"/>
</dbReference>
<dbReference type="InterPro" id="IPR025857">
    <property type="entry name" value="MacB_PCD"/>
</dbReference>
<sequence>MKDAFLLVYRNIKERKTRSILTMLGIVVGIAAVVAIMSISYGVQESITEQLSEMADIIMVTPGSVELGSFGEFGSFNERDLKDVERISGVKEAAAMMGEMQEVEYRGEKVMVEIVGIEPRDMDAVFGETVKLEEDDGSGTSASGRELRENDRKACQIGYSVANDYFDYEIGVNDRIAINGSKFRVIGVLEKQGGFRSNVDAQIYVTKRDAVTILDNEDISTIFVRVRNIGEAEEIADEIEERIDENHKLDDFTSAMAMGGAIEGLEYIFGILRISLLLIASISLIVAAMGIMNTTLMSVMERTHEIGVMKAIGAKSRNILFLFLMEAGVVSVVGGVLGCIAGVVAAKALCFFLYTAYEVEIAAVVKPEVLLGGVAVAMLVGILSGLYPARKASKMSPVEAVRYE</sequence>
<evidence type="ECO:0000256" key="5">
    <source>
        <dbReference type="ARBA" id="ARBA00023136"/>
    </source>
</evidence>
<feature type="transmembrane region" description="Helical" evidence="7">
    <location>
        <begin position="369"/>
        <end position="387"/>
    </location>
</feature>
<comment type="similarity">
    <text evidence="6">Belongs to the ABC-4 integral membrane protein family.</text>
</comment>
<evidence type="ECO:0000256" key="2">
    <source>
        <dbReference type="ARBA" id="ARBA00022475"/>
    </source>
</evidence>
<dbReference type="InterPro" id="IPR003838">
    <property type="entry name" value="ABC3_permease_C"/>
</dbReference>
<dbReference type="GO" id="GO:0022857">
    <property type="term" value="F:transmembrane transporter activity"/>
    <property type="evidence" value="ECO:0007669"/>
    <property type="project" value="TreeGrafter"/>
</dbReference>
<evidence type="ECO:0000256" key="6">
    <source>
        <dbReference type="ARBA" id="ARBA00038076"/>
    </source>
</evidence>
<evidence type="ECO:0000256" key="3">
    <source>
        <dbReference type="ARBA" id="ARBA00022692"/>
    </source>
</evidence>
<evidence type="ECO:0008006" key="11">
    <source>
        <dbReference type="Google" id="ProtNLM"/>
    </source>
</evidence>
<accession>A0A7G9YYN3</accession>
<protein>
    <recommendedName>
        <fullName evidence="11">Macrolide export ATP-binding/permease protein MacB</fullName>
    </recommendedName>
</protein>
<evidence type="ECO:0000259" key="8">
    <source>
        <dbReference type="Pfam" id="PF02687"/>
    </source>
</evidence>
<comment type="subcellular location">
    <subcellularLocation>
        <location evidence="1">Cell membrane</location>
        <topology evidence="1">Multi-pass membrane protein</topology>
    </subcellularLocation>
</comment>
<dbReference type="Pfam" id="PF02687">
    <property type="entry name" value="FtsX"/>
    <property type="match status" value="1"/>
</dbReference>
<feature type="domain" description="MacB-like periplasmic core" evidence="9">
    <location>
        <begin position="19"/>
        <end position="241"/>
    </location>
</feature>
<keyword evidence="4 7" id="KW-1133">Transmembrane helix</keyword>
<dbReference type="Pfam" id="PF12704">
    <property type="entry name" value="MacB_PCD"/>
    <property type="match status" value="1"/>
</dbReference>
<keyword evidence="3 7" id="KW-0812">Transmembrane</keyword>
<evidence type="ECO:0000256" key="1">
    <source>
        <dbReference type="ARBA" id="ARBA00004651"/>
    </source>
</evidence>
<dbReference type="PANTHER" id="PTHR30572:SF4">
    <property type="entry name" value="ABC TRANSPORTER PERMEASE YTRF"/>
    <property type="match status" value="1"/>
</dbReference>
<organism evidence="10">
    <name type="scientific">Candidatus Methanophagaceae archaeon ANME-1 ERB6</name>
    <dbReference type="NCBI Taxonomy" id="2759912"/>
    <lineage>
        <taxon>Archaea</taxon>
        <taxon>Methanobacteriati</taxon>
        <taxon>Methanobacteriota</taxon>
        <taxon>Stenosarchaea group</taxon>
        <taxon>Methanomicrobia</taxon>
        <taxon>Candidatus Methanophagales</taxon>
        <taxon>Candidatus Methanophagaceae</taxon>
    </lineage>
</organism>
<evidence type="ECO:0000313" key="10">
    <source>
        <dbReference type="EMBL" id="QNO53117.1"/>
    </source>
</evidence>
<gene>
    <name evidence="10" type="ORF">GJIJNDME_00002</name>
</gene>